<dbReference type="CDD" id="cd22285">
    <property type="entry name" value="HD_XLF_N"/>
    <property type="match status" value="1"/>
</dbReference>
<feature type="compositionally biased region" description="Acidic residues" evidence="8">
    <location>
        <begin position="324"/>
        <end position="333"/>
    </location>
</feature>
<feature type="compositionally biased region" description="Basic and acidic residues" evidence="8">
    <location>
        <begin position="538"/>
        <end position="550"/>
    </location>
</feature>
<feature type="domain" description="XLF-like coiled-coil region" evidence="10">
    <location>
        <begin position="126"/>
        <end position="178"/>
    </location>
</feature>
<feature type="compositionally biased region" description="Basic residues" evidence="8">
    <location>
        <begin position="475"/>
        <end position="489"/>
    </location>
</feature>
<keyword evidence="2" id="KW-0227">DNA damage</keyword>
<feature type="domain" description="XLF-like N-terminal" evidence="9">
    <location>
        <begin position="3"/>
        <end position="123"/>
    </location>
</feature>
<comment type="subcellular location">
    <subcellularLocation>
        <location evidence="1">Nucleus</location>
    </subcellularLocation>
</comment>
<gene>
    <name evidence="11" type="ORF">IFR04_007896</name>
</gene>
<feature type="compositionally biased region" description="Basic and acidic residues" evidence="8">
    <location>
        <begin position="455"/>
        <end position="464"/>
    </location>
</feature>
<proteinExistence type="inferred from homology"/>
<dbReference type="InterPro" id="IPR038051">
    <property type="entry name" value="XRCC4-like_N_sf"/>
</dbReference>
<evidence type="ECO:0000259" key="10">
    <source>
        <dbReference type="Pfam" id="PF21928"/>
    </source>
</evidence>
<evidence type="ECO:0000256" key="6">
    <source>
        <dbReference type="ARBA" id="ARBA00025747"/>
    </source>
</evidence>
<dbReference type="PANTHER" id="PTHR32235">
    <property type="entry name" value="NON-HOMOLOGOUS END-JOINING FACTOR 1"/>
    <property type="match status" value="1"/>
</dbReference>
<keyword evidence="5" id="KW-0539">Nucleus</keyword>
<evidence type="ECO:0000256" key="4">
    <source>
        <dbReference type="ARBA" id="ARBA00023204"/>
    </source>
</evidence>
<dbReference type="GO" id="GO:0006303">
    <property type="term" value="P:double-strand break repair via nonhomologous end joining"/>
    <property type="evidence" value="ECO:0007669"/>
    <property type="project" value="TreeGrafter"/>
</dbReference>
<feature type="compositionally biased region" description="Basic and acidic residues" evidence="8">
    <location>
        <begin position="560"/>
        <end position="594"/>
    </location>
</feature>
<dbReference type="Gene3D" id="2.170.210.10">
    <property type="entry name" value="DNA double-strand break repair and VJ recombination XRCC4, N-terminal"/>
    <property type="match status" value="1"/>
</dbReference>
<protein>
    <recommendedName>
        <fullName evidence="7">Non-homologous end-joining factor 1</fullName>
    </recommendedName>
</protein>
<evidence type="ECO:0000256" key="3">
    <source>
        <dbReference type="ARBA" id="ARBA00023125"/>
    </source>
</evidence>
<evidence type="ECO:0000256" key="1">
    <source>
        <dbReference type="ARBA" id="ARBA00004123"/>
    </source>
</evidence>
<evidence type="ECO:0000313" key="12">
    <source>
        <dbReference type="Proteomes" id="UP000664132"/>
    </source>
</evidence>
<dbReference type="InterPro" id="IPR053829">
    <property type="entry name" value="XLF-like_CC"/>
</dbReference>
<name>A0A8H7WAT7_9HELO</name>
<evidence type="ECO:0000313" key="11">
    <source>
        <dbReference type="EMBL" id="KAG4418949.1"/>
    </source>
</evidence>
<dbReference type="InterPro" id="IPR052287">
    <property type="entry name" value="NHEJ_factor"/>
</dbReference>
<feature type="compositionally biased region" description="Low complexity" evidence="8">
    <location>
        <begin position="309"/>
        <end position="318"/>
    </location>
</feature>
<comment type="similarity">
    <text evidence="6">Belongs to the XRCC4-XLF family. XLF subfamily.</text>
</comment>
<keyword evidence="3" id="KW-0238">DNA-binding</keyword>
<dbReference type="Proteomes" id="UP000664132">
    <property type="component" value="Unassembled WGS sequence"/>
</dbReference>
<evidence type="ECO:0000256" key="8">
    <source>
        <dbReference type="SAM" id="MobiDB-lite"/>
    </source>
</evidence>
<feature type="compositionally biased region" description="Low complexity" evidence="8">
    <location>
        <begin position="490"/>
        <end position="499"/>
    </location>
</feature>
<organism evidence="11 12">
    <name type="scientific">Cadophora malorum</name>
    <dbReference type="NCBI Taxonomy" id="108018"/>
    <lineage>
        <taxon>Eukaryota</taxon>
        <taxon>Fungi</taxon>
        <taxon>Dikarya</taxon>
        <taxon>Ascomycota</taxon>
        <taxon>Pezizomycotina</taxon>
        <taxon>Leotiomycetes</taxon>
        <taxon>Helotiales</taxon>
        <taxon>Ploettnerulaceae</taxon>
        <taxon>Cadophora</taxon>
    </lineage>
</organism>
<evidence type="ECO:0000256" key="7">
    <source>
        <dbReference type="ARBA" id="ARBA00044529"/>
    </source>
</evidence>
<dbReference type="Pfam" id="PF21928">
    <property type="entry name" value="XLF_CC"/>
    <property type="match status" value="1"/>
</dbReference>
<keyword evidence="12" id="KW-1185">Reference proteome</keyword>
<keyword evidence="4" id="KW-0234">DNA repair</keyword>
<accession>A0A8H7WAT7</accession>
<sequence>MVWYALPLSASAGAHLPPLLVSTAFTASSFAVHLTDLTHIWSETLNRAAIVQRSREEGTSIDPSETGQLKIFLEKIKLGLAGGKGTTLALTINGDPDRPSLVLSLSVNLPGGLLPLHWPVRLSAAPQTLLTTQLTMPLLQTQHAHMQEMAGLMDVLKDKDHVIQKLLDKLEEQGTELGQIFPQVAGKVGRKVDRKKAEDKVRGIARFDVDTWKQGLSHEQPGDISKLIGEVFSAQTDTASTEISPAPEDQQIWWEDIKGLTVQLDSGKISTKGPPKANKPKPQPPALKQDETQQEDDAFQTQATPPPATTASRVTSKSTKIDDSTDEDDEDLDGPSQRSTVPDSFPASPPPLSPKPTKKLGGLGKKKATRQPSPAPVANDNDDENSTADDTSTHKLSAAKQKTKSATPDPVPVPRRPQKKLGKLGGTKKGATPPKPEAEVDPEPQHSSTEDDEEAAGKDKEKEPSLSLPPAPPSKAKKGKLGSLGRKKNTAAASASVEPEPQPASSPPASTPPETQPGSNNTTPKRKLGGLRGNKKGKKEDGVKEEENSQRGRGSSPLDAGKEKTKTPEPRETSLERADRKREALKRELEEKAKAPVKKKRKF</sequence>
<dbReference type="GO" id="GO:0032807">
    <property type="term" value="C:DNA ligase IV complex"/>
    <property type="evidence" value="ECO:0007669"/>
    <property type="project" value="TreeGrafter"/>
</dbReference>
<feature type="region of interest" description="Disordered" evidence="8">
    <location>
        <begin position="266"/>
        <end position="603"/>
    </location>
</feature>
<evidence type="ECO:0000259" key="9">
    <source>
        <dbReference type="Pfam" id="PF09302"/>
    </source>
</evidence>
<dbReference type="OrthoDB" id="2155935at2759"/>
<evidence type="ECO:0000256" key="2">
    <source>
        <dbReference type="ARBA" id="ARBA00022763"/>
    </source>
</evidence>
<dbReference type="AlphaFoldDB" id="A0A8H7WAT7"/>
<evidence type="ECO:0000256" key="5">
    <source>
        <dbReference type="ARBA" id="ARBA00023242"/>
    </source>
</evidence>
<dbReference type="EMBL" id="JAFJYH010000116">
    <property type="protein sequence ID" value="KAG4418949.1"/>
    <property type="molecule type" value="Genomic_DNA"/>
</dbReference>
<reference evidence="11" key="1">
    <citation type="submission" date="2021-02" db="EMBL/GenBank/DDBJ databases">
        <title>Genome sequence Cadophora malorum strain M34.</title>
        <authorList>
            <person name="Stefanovic E."/>
            <person name="Vu D."/>
            <person name="Scully C."/>
            <person name="Dijksterhuis J."/>
            <person name="Roader J."/>
            <person name="Houbraken J."/>
        </authorList>
    </citation>
    <scope>NUCLEOTIDE SEQUENCE</scope>
    <source>
        <strain evidence="11">M34</strain>
    </source>
</reference>
<dbReference type="GO" id="GO:0045027">
    <property type="term" value="F:DNA end binding"/>
    <property type="evidence" value="ECO:0007669"/>
    <property type="project" value="TreeGrafter"/>
</dbReference>
<dbReference type="InterPro" id="IPR015381">
    <property type="entry name" value="XLF-like_N"/>
</dbReference>
<feature type="compositionally biased region" description="Pro residues" evidence="8">
    <location>
        <begin position="500"/>
        <end position="515"/>
    </location>
</feature>
<dbReference type="Pfam" id="PF09302">
    <property type="entry name" value="XLF"/>
    <property type="match status" value="1"/>
</dbReference>
<feature type="compositionally biased region" description="Basic residues" evidence="8">
    <location>
        <begin position="524"/>
        <end position="537"/>
    </location>
</feature>
<dbReference type="PANTHER" id="PTHR32235:SF1">
    <property type="entry name" value="NON-HOMOLOGOUS END-JOINING FACTOR 1"/>
    <property type="match status" value="1"/>
</dbReference>
<comment type="caution">
    <text evidence="11">The sequence shown here is derived from an EMBL/GenBank/DDBJ whole genome shotgun (WGS) entry which is preliminary data.</text>
</comment>